<proteinExistence type="predicted"/>
<feature type="signal peptide" evidence="1">
    <location>
        <begin position="1"/>
        <end position="20"/>
    </location>
</feature>
<evidence type="ECO:0000313" key="3">
    <source>
        <dbReference type="Proteomes" id="UP001302274"/>
    </source>
</evidence>
<accession>A0ABU5W0V2</accession>
<evidence type="ECO:0000256" key="1">
    <source>
        <dbReference type="SAM" id="SignalP"/>
    </source>
</evidence>
<gene>
    <name evidence="2" type="ORF">SHI21_16790</name>
</gene>
<organism evidence="2 3">
    <name type="scientific">Bacteriovorax antarcticus</name>
    <dbReference type="NCBI Taxonomy" id="3088717"/>
    <lineage>
        <taxon>Bacteria</taxon>
        <taxon>Pseudomonadati</taxon>
        <taxon>Bdellovibrionota</taxon>
        <taxon>Bacteriovoracia</taxon>
        <taxon>Bacteriovoracales</taxon>
        <taxon>Bacteriovoracaceae</taxon>
        <taxon>Bacteriovorax</taxon>
    </lineage>
</organism>
<sequence>MKKYFFLCSLMATMSLPLFAQSQGQELKTLNCVGVGNIWNAAEFGVVSTDQSIAIKLTDAQNIEVKINETIQENFLAVVNDFSQNKKGKIAGVLTGNESGDYGAILEKKIAFTQLVSDQKGKNLQSDVEVKLQKPFVFKGEVTCSDAELK</sequence>
<keyword evidence="3" id="KW-1185">Reference proteome</keyword>
<reference evidence="2 3" key="1">
    <citation type="submission" date="2023-11" db="EMBL/GenBank/DDBJ databases">
        <title>A Novel Polar Bacteriovorax (B. antarcticus) Isolated from the Biocrust in Antarctica.</title>
        <authorList>
            <person name="Mun W."/>
            <person name="Choi S.Y."/>
            <person name="Mitchell R.J."/>
        </authorList>
    </citation>
    <scope>NUCLEOTIDE SEQUENCE [LARGE SCALE GENOMIC DNA]</scope>
    <source>
        <strain evidence="2 3">PP10</strain>
    </source>
</reference>
<name>A0ABU5W0V2_9BACT</name>
<dbReference type="RefSeq" id="WP_323578074.1">
    <property type="nucleotide sequence ID" value="NZ_JAYGJQ010000002.1"/>
</dbReference>
<keyword evidence="1" id="KW-0732">Signal</keyword>
<dbReference type="EMBL" id="JAYGJQ010000002">
    <property type="protein sequence ID" value="MEA9357890.1"/>
    <property type="molecule type" value="Genomic_DNA"/>
</dbReference>
<dbReference type="Proteomes" id="UP001302274">
    <property type="component" value="Unassembled WGS sequence"/>
</dbReference>
<feature type="chain" id="PRO_5045256492" evidence="1">
    <location>
        <begin position="21"/>
        <end position="150"/>
    </location>
</feature>
<comment type="caution">
    <text evidence="2">The sequence shown here is derived from an EMBL/GenBank/DDBJ whole genome shotgun (WGS) entry which is preliminary data.</text>
</comment>
<protein>
    <submittedName>
        <fullName evidence="2">Uncharacterized protein</fullName>
    </submittedName>
</protein>
<evidence type="ECO:0000313" key="2">
    <source>
        <dbReference type="EMBL" id="MEA9357890.1"/>
    </source>
</evidence>